<keyword evidence="1" id="KW-0472">Membrane</keyword>
<comment type="caution">
    <text evidence="2">The sequence shown here is derived from an EMBL/GenBank/DDBJ whole genome shotgun (WGS) entry which is preliminary data.</text>
</comment>
<evidence type="ECO:0000313" key="3">
    <source>
        <dbReference type="Proteomes" id="UP000320293"/>
    </source>
</evidence>
<feature type="transmembrane region" description="Helical" evidence="1">
    <location>
        <begin position="37"/>
        <end position="57"/>
    </location>
</feature>
<name>A0A552G2F9_MICAE</name>
<gene>
    <name evidence="2" type="ORF">EWV91_02365</name>
</gene>
<dbReference type="EMBL" id="SFBF01000043">
    <property type="protein sequence ID" value="TRU53163.1"/>
    <property type="molecule type" value="Genomic_DNA"/>
</dbReference>
<sequence length="83" mass="9652">MYKPNKSLKNQLRLIHILASLLLGIFIYSPWRNHPGMLIAVGIVVFPLLSFTGLWMWQGRRIEKWLMESRTILSSKDSPSQLN</sequence>
<feature type="transmembrane region" description="Helical" evidence="1">
    <location>
        <begin position="12"/>
        <end position="31"/>
    </location>
</feature>
<organism evidence="2 3">
    <name type="scientific">Microcystis aeruginosa Ma_QC_Ca_00000000_S207</name>
    <dbReference type="NCBI Taxonomy" id="2486251"/>
    <lineage>
        <taxon>Bacteria</taxon>
        <taxon>Bacillati</taxon>
        <taxon>Cyanobacteriota</taxon>
        <taxon>Cyanophyceae</taxon>
        <taxon>Oscillatoriophycideae</taxon>
        <taxon>Chroococcales</taxon>
        <taxon>Microcystaceae</taxon>
        <taxon>Microcystis</taxon>
    </lineage>
</organism>
<evidence type="ECO:0000256" key="1">
    <source>
        <dbReference type="SAM" id="Phobius"/>
    </source>
</evidence>
<keyword evidence="1" id="KW-0812">Transmembrane</keyword>
<dbReference type="AlphaFoldDB" id="A0A552G2F9"/>
<accession>A0A552G2F9</accession>
<reference evidence="2 3" key="1">
    <citation type="submission" date="2019-01" db="EMBL/GenBank/DDBJ databases">
        <title>Coherence of Microcystis species and biogeography revealed through population genomics.</title>
        <authorList>
            <person name="Perez-Carrascal O.M."/>
            <person name="Terrat Y."/>
            <person name="Giani A."/>
            <person name="Fortin N."/>
            <person name="Tromas N."/>
            <person name="Shapiro B.J."/>
        </authorList>
    </citation>
    <scope>NUCLEOTIDE SEQUENCE [LARGE SCALE GENOMIC DNA]</scope>
    <source>
        <strain evidence="2">Ma_QC_Ca_00000000_S207</strain>
    </source>
</reference>
<evidence type="ECO:0000313" key="2">
    <source>
        <dbReference type="EMBL" id="TRU53163.1"/>
    </source>
</evidence>
<proteinExistence type="predicted"/>
<keyword evidence="1" id="KW-1133">Transmembrane helix</keyword>
<dbReference type="Proteomes" id="UP000320293">
    <property type="component" value="Unassembled WGS sequence"/>
</dbReference>
<protein>
    <submittedName>
        <fullName evidence="2">Uncharacterized protein</fullName>
    </submittedName>
</protein>